<dbReference type="PaxDb" id="411902-CLOBOL_03664"/>
<protein>
    <submittedName>
        <fullName evidence="1">Uncharacterized protein</fullName>
    </submittedName>
</protein>
<dbReference type="Proteomes" id="UP000005396">
    <property type="component" value="Unassembled WGS sequence"/>
</dbReference>
<name>A8RTG5_ENTBW</name>
<evidence type="ECO:0000313" key="2">
    <source>
        <dbReference type="Proteomes" id="UP000005396"/>
    </source>
</evidence>
<dbReference type="EMBL" id="ABCC02000032">
    <property type="protein sequence ID" value="EDP16227.1"/>
    <property type="molecule type" value="Genomic_DNA"/>
</dbReference>
<sequence>MKIFHEIEKYYHGNPVPERGIINMSEDKQKITLAGIVRCGLTSKYHPPSI</sequence>
<dbReference type="HOGENOM" id="CLU_3116289_0_0_9"/>
<dbReference type="AlphaFoldDB" id="A8RTG5"/>
<proteinExistence type="predicted"/>
<evidence type="ECO:0000313" key="1">
    <source>
        <dbReference type="EMBL" id="EDP16227.1"/>
    </source>
</evidence>
<accession>A8RTG5</accession>
<reference evidence="1 2" key="1">
    <citation type="submission" date="2007-08" db="EMBL/GenBank/DDBJ databases">
        <authorList>
            <person name="Fulton L."/>
            <person name="Clifton S."/>
            <person name="Fulton B."/>
            <person name="Xu J."/>
            <person name="Minx P."/>
            <person name="Pepin K.H."/>
            <person name="Johnson M."/>
            <person name="Thiruvilangam P."/>
            <person name="Bhonagiri V."/>
            <person name="Nash W.E."/>
            <person name="Mardis E.R."/>
            <person name="Wilson R.K."/>
        </authorList>
    </citation>
    <scope>NUCLEOTIDE SEQUENCE [LARGE SCALE GENOMIC DNA]</scope>
    <source>
        <strain evidence="2">ATCC BAA-613 / DSM 15670 / CCUG 46953 / JCM 12243 / WAL 16351</strain>
    </source>
</reference>
<comment type="caution">
    <text evidence="1">The sequence shown here is derived from an EMBL/GenBank/DDBJ whole genome shotgun (WGS) entry which is preliminary data.</text>
</comment>
<gene>
    <name evidence="1" type="ORF">CLOBOL_03664</name>
</gene>
<reference evidence="1 2" key="2">
    <citation type="submission" date="2007-09" db="EMBL/GenBank/DDBJ databases">
        <title>Draft genome sequence of Clostridium bolteae (ATCC BAA-613).</title>
        <authorList>
            <person name="Sudarsanam P."/>
            <person name="Ley R."/>
            <person name="Guruge J."/>
            <person name="Turnbaugh P.J."/>
            <person name="Mahowald M."/>
            <person name="Liep D."/>
            <person name="Gordon J."/>
        </authorList>
    </citation>
    <scope>NUCLEOTIDE SEQUENCE [LARGE SCALE GENOMIC DNA]</scope>
    <source>
        <strain evidence="2">ATCC BAA-613 / DSM 15670 / CCUG 46953 / JCM 12243 / WAL 16351</strain>
    </source>
</reference>
<organism evidence="1 2">
    <name type="scientific">Enterocloster bolteae (strain ATCC BAA-613 / DSM 15670 / CCUG 46953 / JCM 12243 / WAL 16351)</name>
    <name type="common">Clostridium bolteae</name>
    <dbReference type="NCBI Taxonomy" id="411902"/>
    <lineage>
        <taxon>Bacteria</taxon>
        <taxon>Bacillati</taxon>
        <taxon>Bacillota</taxon>
        <taxon>Clostridia</taxon>
        <taxon>Lachnospirales</taxon>
        <taxon>Lachnospiraceae</taxon>
        <taxon>Enterocloster</taxon>
    </lineage>
</organism>